<evidence type="ECO:0000256" key="6">
    <source>
        <dbReference type="ARBA" id="ARBA00023180"/>
    </source>
</evidence>
<name>A0A8J4WPQ5_CLAMG</name>
<feature type="transmembrane region" description="Helical" evidence="8">
    <location>
        <begin position="426"/>
        <end position="444"/>
    </location>
</feature>
<dbReference type="SMART" id="SM00408">
    <property type="entry name" value="IGc2"/>
    <property type="match status" value="4"/>
</dbReference>
<dbReference type="GO" id="GO:0007157">
    <property type="term" value="P:heterophilic cell-cell adhesion via plasma membrane cell adhesion molecules"/>
    <property type="evidence" value="ECO:0007669"/>
    <property type="project" value="TreeGrafter"/>
</dbReference>
<dbReference type="InterPro" id="IPR007110">
    <property type="entry name" value="Ig-like_dom"/>
</dbReference>
<dbReference type="GO" id="GO:0005912">
    <property type="term" value="C:adherens junction"/>
    <property type="evidence" value="ECO:0007669"/>
    <property type="project" value="TreeGrafter"/>
</dbReference>
<dbReference type="CDD" id="cd00096">
    <property type="entry name" value="Ig"/>
    <property type="match status" value="2"/>
</dbReference>
<keyword evidence="8" id="KW-1133">Transmembrane helix</keyword>
<dbReference type="Pfam" id="PF07686">
    <property type="entry name" value="V-set"/>
    <property type="match status" value="2"/>
</dbReference>
<dbReference type="PANTHER" id="PTHR23277">
    <property type="entry name" value="NECTIN-RELATED"/>
    <property type="match status" value="1"/>
</dbReference>
<feature type="domain" description="Ig-like" evidence="9">
    <location>
        <begin position="276"/>
        <end position="378"/>
    </location>
</feature>
<comment type="caution">
    <text evidence="10">The sequence shown here is derived from an EMBL/GenBank/DDBJ whole genome shotgun (WGS) entry which is preliminary data.</text>
</comment>
<accession>A0A8J4WPQ5</accession>
<dbReference type="InterPro" id="IPR051427">
    <property type="entry name" value="Nectin/Nectin-like"/>
</dbReference>
<evidence type="ECO:0000256" key="7">
    <source>
        <dbReference type="SAM" id="MobiDB-lite"/>
    </source>
</evidence>
<dbReference type="InterPro" id="IPR036179">
    <property type="entry name" value="Ig-like_dom_sf"/>
</dbReference>
<evidence type="ECO:0000313" key="10">
    <source>
        <dbReference type="EMBL" id="KAF5888293.1"/>
    </source>
</evidence>
<organism evidence="10 11">
    <name type="scientific">Clarias magur</name>
    <name type="common">Asian catfish</name>
    <name type="synonym">Macropteronotus magur</name>
    <dbReference type="NCBI Taxonomy" id="1594786"/>
    <lineage>
        <taxon>Eukaryota</taxon>
        <taxon>Metazoa</taxon>
        <taxon>Chordata</taxon>
        <taxon>Craniata</taxon>
        <taxon>Vertebrata</taxon>
        <taxon>Euteleostomi</taxon>
        <taxon>Actinopterygii</taxon>
        <taxon>Neopterygii</taxon>
        <taxon>Teleostei</taxon>
        <taxon>Ostariophysi</taxon>
        <taxon>Siluriformes</taxon>
        <taxon>Clariidae</taxon>
        <taxon>Clarias</taxon>
    </lineage>
</organism>
<feature type="region of interest" description="Disordered" evidence="7">
    <location>
        <begin position="385"/>
        <end position="419"/>
    </location>
</feature>
<dbReference type="InterPro" id="IPR003599">
    <property type="entry name" value="Ig_sub"/>
</dbReference>
<dbReference type="AlphaFoldDB" id="A0A8J4WPQ5"/>
<dbReference type="PANTHER" id="PTHR23277:SF108">
    <property type="entry name" value="FASCICLIN-3"/>
    <property type="match status" value="1"/>
</dbReference>
<keyword evidence="6" id="KW-0325">Glycoprotein</keyword>
<keyword evidence="4 8" id="KW-0472">Membrane</keyword>
<evidence type="ECO:0000256" key="2">
    <source>
        <dbReference type="ARBA" id="ARBA00022729"/>
    </source>
</evidence>
<dbReference type="EMBL" id="QNUK01001009">
    <property type="protein sequence ID" value="KAF5888293.1"/>
    <property type="molecule type" value="Genomic_DNA"/>
</dbReference>
<evidence type="ECO:0000256" key="4">
    <source>
        <dbReference type="ARBA" id="ARBA00023136"/>
    </source>
</evidence>
<dbReference type="Gene3D" id="2.60.40.10">
    <property type="entry name" value="Immunoglobulins"/>
    <property type="match status" value="4"/>
</dbReference>
<dbReference type="SMART" id="SM00409">
    <property type="entry name" value="IG"/>
    <property type="match status" value="4"/>
</dbReference>
<feature type="non-terminal residue" evidence="10">
    <location>
        <position position="1"/>
    </location>
</feature>
<keyword evidence="2" id="KW-0732">Signal</keyword>
<dbReference type="InterPro" id="IPR013106">
    <property type="entry name" value="Ig_V-set"/>
</dbReference>
<feature type="domain" description="Ig-like" evidence="9">
    <location>
        <begin position="1"/>
        <end position="96"/>
    </location>
</feature>
<dbReference type="GO" id="GO:0007156">
    <property type="term" value="P:homophilic cell adhesion via plasma membrane adhesion molecules"/>
    <property type="evidence" value="ECO:0007669"/>
    <property type="project" value="TreeGrafter"/>
</dbReference>
<evidence type="ECO:0000256" key="5">
    <source>
        <dbReference type="ARBA" id="ARBA00023157"/>
    </source>
</evidence>
<dbReference type="SUPFAM" id="SSF48726">
    <property type="entry name" value="Immunoglobulin"/>
    <property type="match status" value="4"/>
</dbReference>
<proteinExistence type="predicted"/>
<keyword evidence="3" id="KW-0677">Repeat</keyword>
<dbReference type="GO" id="GO:0016020">
    <property type="term" value="C:membrane"/>
    <property type="evidence" value="ECO:0007669"/>
    <property type="project" value="UniProtKB-SubCell"/>
</dbReference>
<dbReference type="OrthoDB" id="8918441at2759"/>
<protein>
    <submittedName>
        <fullName evidence="10">Roundabout 2-like</fullName>
    </submittedName>
</protein>
<dbReference type="InterPro" id="IPR003598">
    <property type="entry name" value="Ig_sub2"/>
</dbReference>
<evidence type="ECO:0000259" key="9">
    <source>
        <dbReference type="PROSITE" id="PS50835"/>
    </source>
</evidence>
<evidence type="ECO:0000313" key="11">
    <source>
        <dbReference type="Proteomes" id="UP000727407"/>
    </source>
</evidence>
<evidence type="ECO:0000256" key="8">
    <source>
        <dbReference type="SAM" id="Phobius"/>
    </source>
</evidence>
<feature type="domain" description="Ig-like" evidence="9">
    <location>
        <begin position="103"/>
        <end position="187"/>
    </location>
</feature>
<keyword evidence="11" id="KW-1185">Reference proteome</keyword>
<reference evidence="10" key="1">
    <citation type="submission" date="2020-07" db="EMBL/GenBank/DDBJ databases">
        <title>Clarias magur genome sequencing, assembly and annotation.</title>
        <authorList>
            <person name="Kushwaha B."/>
            <person name="Kumar R."/>
            <person name="Das P."/>
            <person name="Joshi C.G."/>
            <person name="Kumar D."/>
            <person name="Nagpure N.S."/>
            <person name="Pandey M."/>
            <person name="Agarwal S."/>
            <person name="Srivastava S."/>
            <person name="Singh M."/>
            <person name="Sahoo L."/>
            <person name="Jayasankar P."/>
            <person name="Meher P.K."/>
            <person name="Koringa P.G."/>
            <person name="Iquebal M.A."/>
            <person name="Das S.P."/>
            <person name="Bit A."/>
            <person name="Patnaik S."/>
            <person name="Patel N."/>
            <person name="Shah T.M."/>
            <person name="Hinsu A."/>
            <person name="Jena J.K."/>
        </authorList>
    </citation>
    <scope>NUCLEOTIDE SEQUENCE</scope>
    <source>
        <strain evidence="10">CIFAMagur01</strain>
        <tissue evidence="10">Testis</tissue>
    </source>
</reference>
<feature type="compositionally biased region" description="Basic and acidic residues" evidence="7">
    <location>
        <begin position="392"/>
        <end position="410"/>
    </location>
</feature>
<evidence type="ECO:0000256" key="3">
    <source>
        <dbReference type="ARBA" id="ARBA00022737"/>
    </source>
</evidence>
<evidence type="ECO:0000256" key="1">
    <source>
        <dbReference type="ARBA" id="ARBA00004370"/>
    </source>
</evidence>
<keyword evidence="8" id="KW-0812">Transmembrane</keyword>
<comment type="subcellular location">
    <subcellularLocation>
        <location evidence="1">Membrane</location>
    </subcellularLocation>
</comment>
<dbReference type="InterPro" id="IPR013783">
    <property type="entry name" value="Ig-like_fold"/>
</dbReference>
<dbReference type="CDD" id="cd00099">
    <property type="entry name" value="IgV"/>
    <property type="match status" value="1"/>
</dbReference>
<gene>
    <name evidence="10" type="ORF">DAT39_021925</name>
</gene>
<sequence length="543" mass="60134">MSCREKNICVLKCGDETEDSVTWSRDVDGKREKILTVYRNTVTKHIADPDGRYSSGPSLTLSIFRVSHSDAGRYYCSKNTVELNVIAKTETSTQVTARSVKQSCQEKNICVLKCGDETEDSVTWSRDVDGKREKILTVYRNTVTKHIADPNRRYSSGPSLTLSIFRVSHSDAGRYHCNKNTVELNVRGKTETDAVVDRRHTEGTETALFCKHDGSVIWGRGVPAGREDILLTHHGGITIKFNPDPDDRFSVLGDLSLAISDLSLSDSGIYYCNAVPVYNLTVTALQVLYDKTGTEGRDVSLYCGHDGSVIWEKGGPGGRHTILTAKHGEETNPIKHNPDPDHRFSVFSDLSLYIRDLSLSDSGVYYCNAVPVVNLTVTQLQNIMTKSPTTEDSEKKDEEMDEGSGGKDKDNDDEDDENNNHVKENLTITIVVLVSCLVVLLFALPMWRFFKKMKVVQQNQVQDIEYVDLPAAPQPGFSVTQNQTSVDDSINELPDAPQSGNHQRDAESVYFLANSPTSNAAGDPEVDNEGVYFLAAHSTFNAT</sequence>
<keyword evidence="5" id="KW-1015">Disulfide bond</keyword>
<dbReference type="PROSITE" id="PS50835">
    <property type="entry name" value="IG_LIKE"/>
    <property type="match status" value="3"/>
</dbReference>
<dbReference type="Proteomes" id="UP000727407">
    <property type="component" value="Unassembled WGS sequence"/>
</dbReference>